<dbReference type="PROSITE" id="PS51062">
    <property type="entry name" value="RUNT"/>
    <property type="match status" value="1"/>
</dbReference>
<dbReference type="PANTHER" id="PTHR11950">
    <property type="entry name" value="RUNT RELATED"/>
    <property type="match status" value="1"/>
</dbReference>
<evidence type="ECO:0000256" key="2">
    <source>
        <dbReference type="ARBA" id="ARBA00023015"/>
    </source>
</evidence>
<dbReference type="GO" id="GO:0001503">
    <property type="term" value="P:ossification"/>
    <property type="evidence" value="ECO:0007669"/>
    <property type="project" value="TreeGrafter"/>
</dbReference>
<dbReference type="GO" id="GO:0030182">
    <property type="term" value="P:neuron differentiation"/>
    <property type="evidence" value="ECO:0007669"/>
    <property type="project" value="TreeGrafter"/>
</dbReference>
<dbReference type="GO" id="GO:0030097">
    <property type="term" value="P:hemopoiesis"/>
    <property type="evidence" value="ECO:0007669"/>
    <property type="project" value="TreeGrafter"/>
</dbReference>
<organism evidence="6 7">
    <name type="scientific">Scleropages formosus</name>
    <name type="common">Asian bonytongue</name>
    <name type="synonym">Osteoglossum formosum</name>
    <dbReference type="NCBI Taxonomy" id="113540"/>
    <lineage>
        <taxon>Eukaryota</taxon>
        <taxon>Metazoa</taxon>
        <taxon>Chordata</taxon>
        <taxon>Craniata</taxon>
        <taxon>Vertebrata</taxon>
        <taxon>Euteleostomi</taxon>
        <taxon>Actinopterygii</taxon>
        <taxon>Neopterygii</taxon>
        <taxon>Teleostei</taxon>
        <taxon>Osteoglossocephala</taxon>
        <taxon>Osteoglossomorpha</taxon>
        <taxon>Osteoglossiformes</taxon>
        <taxon>Osteoglossidae</taxon>
        <taxon>Scleropages</taxon>
    </lineage>
</organism>
<protein>
    <recommendedName>
        <fullName evidence="5">Runt domain-containing protein</fullName>
    </recommendedName>
</protein>
<gene>
    <name evidence="6" type="ORF">Z043_126001</name>
</gene>
<dbReference type="InterPro" id="IPR012346">
    <property type="entry name" value="p53/RUNT-type_TF_DNA-bd_sf"/>
</dbReference>
<evidence type="ECO:0000256" key="3">
    <source>
        <dbReference type="ARBA" id="ARBA00023163"/>
    </source>
</evidence>
<dbReference type="PANTHER" id="PTHR11950:SF31">
    <property type="entry name" value="SEGMENTATION PROTEIN RUNT"/>
    <property type="match status" value="1"/>
</dbReference>
<dbReference type="AlphaFoldDB" id="A0A0P7UCJ0"/>
<feature type="domain" description="Runt" evidence="5">
    <location>
        <begin position="40"/>
        <end position="126"/>
    </location>
</feature>
<keyword evidence="3" id="KW-0804">Transcription</keyword>
<comment type="subcellular location">
    <subcellularLocation>
        <location evidence="1">Nucleus</location>
    </subcellularLocation>
</comment>
<dbReference type="GO" id="GO:0045595">
    <property type="term" value="P:regulation of cell differentiation"/>
    <property type="evidence" value="ECO:0007669"/>
    <property type="project" value="TreeGrafter"/>
</dbReference>
<dbReference type="EMBL" id="JARO02021689">
    <property type="protein sequence ID" value="KPP56386.1"/>
    <property type="molecule type" value="Genomic_DNA"/>
</dbReference>
<keyword evidence="4" id="KW-0539">Nucleus</keyword>
<evidence type="ECO:0000256" key="1">
    <source>
        <dbReference type="ARBA" id="ARBA00004123"/>
    </source>
</evidence>
<evidence type="ECO:0000313" key="6">
    <source>
        <dbReference type="EMBL" id="KPP56386.1"/>
    </source>
</evidence>
<feature type="non-terminal residue" evidence="6">
    <location>
        <position position="126"/>
    </location>
</feature>
<evidence type="ECO:0000259" key="5">
    <source>
        <dbReference type="PROSITE" id="PS51062"/>
    </source>
</evidence>
<sequence>MRGARLPSWYWFECFGRRLGSVCGPQQYMEPPPPGVSVFQMRPSDTLLGDQQHHFTSCIESYRVLPVGAHAPCRAPPHSLVVVLNNVPDRTLVTIIANNDTNHSAELRSASATVTQQVAHVSDLRF</sequence>
<reference evidence="6 7" key="1">
    <citation type="submission" date="2015-08" db="EMBL/GenBank/DDBJ databases">
        <title>The genome of the Asian arowana (Scleropages formosus).</title>
        <authorList>
            <person name="Tan M.H."/>
            <person name="Gan H.M."/>
            <person name="Croft L.J."/>
            <person name="Austin C.M."/>
        </authorList>
    </citation>
    <scope>NUCLEOTIDE SEQUENCE [LARGE SCALE GENOMIC DNA]</scope>
    <source>
        <strain evidence="6">Aro1</strain>
    </source>
</reference>
<dbReference type="PRINTS" id="PR00967">
    <property type="entry name" value="ONCOGENEAML1"/>
</dbReference>
<dbReference type="InterPro" id="IPR000040">
    <property type="entry name" value="AML1_Runt"/>
</dbReference>
<dbReference type="Gene3D" id="2.60.40.720">
    <property type="match status" value="1"/>
</dbReference>
<dbReference type="SUPFAM" id="SSF49417">
    <property type="entry name" value="p53-like transcription factors"/>
    <property type="match status" value="1"/>
</dbReference>
<accession>A0A0P7UCJ0</accession>
<name>A0A0P7UCJ0_SCLFO</name>
<dbReference type="GO" id="GO:0002062">
    <property type="term" value="P:chondrocyte differentiation"/>
    <property type="evidence" value="ECO:0007669"/>
    <property type="project" value="TreeGrafter"/>
</dbReference>
<dbReference type="InterPro" id="IPR013524">
    <property type="entry name" value="Runt_dom"/>
</dbReference>
<comment type="caution">
    <text evidence="6">The sequence shown here is derived from an EMBL/GenBank/DDBJ whole genome shotgun (WGS) entry which is preliminary data.</text>
</comment>
<dbReference type="Pfam" id="PF00853">
    <property type="entry name" value="Runt"/>
    <property type="match status" value="1"/>
</dbReference>
<dbReference type="InterPro" id="IPR008967">
    <property type="entry name" value="p53-like_TF_DNA-bd_sf"/>
</dbReference>
<dbReference type="GO" id="GO:0005524">
    <property type="term" value="F:ATP binding"/>
    <property type="evidence" value="ECO:0007669"/>
    <property type="project" value="InterPro"/>
</dbReference>
<dbReference type="GO" id="GO:0000981">
    <property type="term" value="F:DNA-binding transcription factor activity, RNA polymerase II-specific"/>
    <property type="evidence" value="ECO:0007669"/>
    <property type="project" value="TreeGrafter"/>
</dbReference>
<dbReference type="GO" id="GO:0005634">
    <property type="term" value="C:nucleus"/>
    <property type="evidence" value="ECO:0007669"/>
    <property type="project" value="UniProtKB-SubCell"/>
</dbReference>
<dbReference type="Proteomes" id="UP000034805">
    <property type="component" value="Unassembled WGS sequence"/>
</dbReference>
<evidence type="ECO:0000256" key="4">
    <source>
        <dbReference type="ARBA" id="ARBA00023242"/>
    </source>
</evidence>
<dbReference type="GO" id="GO:0000978">
    <property type="term" value="F:RNA polymerase II cis-regulatory region sequence-specific DNA binding"/>
    <property type="evidence" value="ECO:0007669"/>
    <property type="project" value="TreeGrafter"/>
</dbReference>
<keyword evidence="2" id="KW-0805">Transcription regulation</keyword>
<proteinExistence type="predicted"/>
<evidence type="ECO:0000313" key="7">
    <source>
        <dbReference type="Proteomes" id="UP000034805"/>
    </source>
</evidence>